<feature type="region of interest" description="Disordered" evidence="1">
    <location>
        <begin position="78"/>
        <end position="140"/>
    </location>
</feature>
<organism evidence="2 3">
    <name type="scientific">Phaseolus angularis</name>
    <name type="common">Azuki bean</name>
    <name type="synonym">Vigna angularis</name>
    <dbReference type="NCBI Taxonomy" id="3914"/>
    <lineage>
        <taxon>Eukaryota</taxon>
        <taxon>Viridiplantae</taxon>
        <taxon>Streptophyta</taxon>
        <taxon>Embryophyta</taxon>
        <taxon>Tracheophyta</taxon>
        <taxon>Spermatophyta</taxon>
        <taxon>Magnoliopsida</taxon>
        <taxon>eudicotyledons</taxon>
        <taxon>Gunneridae</taxon>
        <taxon>Pentapetalae</taxon>
        <taxon>rosids</taxon>
        <taxon>fabids</taxon>
        <taxon>Fabales</taxon>
        <taxon>Fabaceae</taxon>
        <taxon>Papilionoideae</taxon>
        <taxon>50 kb inversion clade</taxon>
        <taxon>NPAAA clade</taxon>
        <taxon>indigoferoid/millettioid clade</taxon>
        <taxon>Phaseoleae</taxon>
        <taxon>Vigna</taxon>
    </lineage>
</organism>
<dbReference type="Gramene" id="KOM58526">
    <property type="protein sequence ID" value="KOM58526"/>
    <property type="gene ID" value="LR48_Vigan11g156000"/>
</dbReference>
<evidence type="ECO:0000313" key="3">
    <source>
        <dbReference type="Proteomes" id="UP000053144"/>
    </source>
</evidence>
<proteinExistence type="predicted"/>
<gene>
    <name evidence="2" type="ORF">LR48_Vigan11g156000</name>
</gene>
<name>A0A0L9VTX4_PHAAN</name>
<dbReference type="Proteomes" id="UP000053144">
    <property type="component" value="Chromosome 11"/>
</dbReference>
<dbReference type="AlphaFoldDB" id="A0A0L9VTX4"/>
<reference evidence="3" key="1">
    <citation type="journal article" date="2015" name="Proc. Natl. Acad. Sci. U.S.A.">
        <title>Genome sequencing of adzuki bean (Vigna angularis) provides insight into high starch and low fat accumulation and domestication.</title>
        <authorList>
            <person name="Yang K."/>
            <person name="Tian Z."/>
            <person name="Chen C."/>
            <person name="Luo L."/>
            <person name="Zhao B."/>
            <person name="Wang Z."/>
            <person name="Yu L."/>
            <person name="Li Y."/>
            <person name="Sun Y."/>
            <person name="Li W."/>
            <person name="Chen Y."/>
            <person name="Li Y."/>
            <person name="Zhang Y."/>
            <person name="Ai D."/>
            <person name="Zhao J."/>
            <person name="Shang C."/>
            <person name="Ma Y."/>
            <person name="Wu B."/>
            <person name="Wang M."/>
            <person name="Gao L."/>
            <person name="Sun D."/>
            <person name="Zhang P."/>
            <person name="Guo F."/>
            <person name="Wang W."/>
            <person name="Li Y."/>
            <person name="Wang J."/>
            <person name="Varshney R.K."/>
            <person name="Wang J."/>
            <person name="Ling H.Q."/>
            <person name="Wan P."/>
        </authorList>
    </citation>
    <scope>NUCLEOTIDE SEQUENCE</scope>
    <source>
        <strain evidence="3">cv. Jingnong 6</strain>
    </source>
</reference>
<evidence type="ECO:0000256" key="1">
    <source>
        <dbReference type="SAM" id="MobiDB-lite"/>
    </source>
</evidence>
<feature type="compositionally biased region" description="Basic and acidic residues" evidence="1">
    <location>
        <begin position="117"/>
        <end position="127"/>
    </location>
</feature>
<evidence type="ECO:0000313" key="2">
    <source>
        <dbReference type="EMBL" id="KOM58526.1"/>
    </source>
</evidence>
<dbReference type="EMBL" id="CM003381">
    <property type="protein sequence ID" value="KOM58526.1"/>
    <property type="molecule type" value="Genomic_DNA"/>
</dbReference>
<accession>A0A0L9VTX4</accession>
<sequence>MYIVLLSSSEESEGKGGQGYVDYVSSSSVSSVRSSIFRSTKRDIESGDVATDVNMNNVIVRDNVREVVVIDVDATGESTTHWSGSRSRRGLKIKREQSKEGQPTLGPIQSKHFGAHRGTEQHPHEATKNQTHARSRHRYFASTPGINRSDYLMLYKYTDNYSMDLTATNSINNTTDVSFRLSPLKVSEGSLPTCCSQRLAVLSSKVRSPPLKVLKGSLPLKTLCSQRLAVVEDLPLLKALPHSAVAKLLSKTRPRQR</sequence>
<protein>
    <submittedName>
        <fullName evidence="2">Uncharacterized protein</fullName>
    </submittedName>
</protein>